<dbReference type="AlphaFoldDB" id="A0A1H2MPP1"/>
<dbReference type="GO" id="GO:0005829">
    <property type="term" value="C:cytosol"/>
    <property type="evidence" value="ECO:0007669"/>
    <property type="project" value="TreeGrafter"/>
</dbReference>
<name>A0A1H2MPP1_9PSED</name>
<dbReference type="STRING" id="46679.SAMN05216202_2147"/>
<evidence type="ECO:0000313" key="5">
    <source>
        <dbReference type="Proteomes" id="UP000198600"/>
    </source>
</evidence>
<keyword evidence="1" id="KW-0238">DNA-binding</keyword>
<sequence length="248" mass="26775">MKITDSIPKMTDTHTDNRNSNPGATIRALRRSADMTLAQLSAKTGLAASALSKLEAGHISPSFDKLAAISRGLDVDMTELLGSPPQAPAPAPISIGRRVVLRAGEGQHVETRSYSQTYLATELLHKKMTPMVVEVHARTMDEFLAEFGDFIRHPGEEFVYIIEGEVEFCTDLYAPIRLCAGDSLYFDSEMGHAYLKASDVPCRIVAAAAPRGSVEPVIDTFVSMSEKGTAAAEGQPSDASPRRSPRAK</sequence>
<dbReference type="InterPro" id="IPR010982">
    <property type="entry name" value="Lambda_DNA-bd_dom_sf"/>
</dbReference>
<dbReference type="CDD" id="cd00093">
    <property type="entry name" value="HTH_XRE"/>
    <property type="match status" value="1"/>
</dbReference>
<keyword evidence="5" id="KW-1185">Reference proteome</keyword>
<dbReference type="InterPro" id="IPR050807">
    <property type="entry name" value="TransReg_Diox_bact_type"/>
</dbReference>
<gene>
    <name evidence="4" type="ORF">SAMN05216202_2147</name>
</gene>
<dbReference type="GO" id="GO:0003677">
    <property type="term" value="F:DNA binding"/>
    <property type="evidence" value="ECO:0007669"/>
    <property type="project" value="UniProtKB-KW"/>
</dbReference>
<dbReference type="InterPro" id="IPR013096">
    <property type="entry name" value="Cupin_2"/>
</dbReference>
<organism evidence="4 5">
    <name type="scientific">Pseudomonas mucidolens</name>
    <dbReference type="NCBI Taxonomy" id="46679"/>
    <lineage>
        <taxon>Bacteria</taxon>
        <taxon>Pseudomonadati</taxon>
        <taxon>Pseudomonadota</taxon>
        <taxon>Gammaproteobacteria</taxon>
        <taxon>Pseudomonadales</taxon>
        <taxon>Pseudomonadaceae</taxon>
        <taxon>Pseudomonas</taxon>
    </lineage>
</organism>
<evidence type="ECO:0000259" key="3">
    <source>
        <dbReference type="PROSITE" id="PS50943"/>
    </source>
</evidence>
<feature type="region of interest" description="Disordered" evidence="2">
    <location>
        <begin position="225"/>
        <end position="248"/>
    </location>
</feature>
<dbReference type="RefSeq" id="WP_172832073.1">
    <property type="nucleotide sequence ID" value="NZ_LT629802.1"/>
</dbReference>
<dbReference type="Pfam" id="PF01381">
    <property type="entry name" value="HTH_3"/>
    <property type="match status" value="1"/>
</dbReference>
<dbReference type="Proteomes" id="UP000198600">
    <property type="component" value="Chromosome I"/>
</dbReference>
<dbReference type="PANTHER" id="PTHR46797:SF20">
    <property type="entry name" value="BLR4304 PROTEIN"/>
    <property type="match status" value="1"/>
</dbReference>
<accession>A0A1H2MPP1</accession>
<evidence type="ECO:0000313" key="4">
    <source>
        <dbReference type="EMBL" id="SDU95217.1"/>
    </source>
</evidence>
<evidence type="ECO:0000256" key="2">
    <source>
        <dbReference type="SAM" id="MobiDB-lite"/>
    </source>
</evidence>
<dbReference type="InterPro" id="IPR001387">
    <property type="entry name" value="Cro/C1-type_HTH"/>
</dbReference>
<dbReference type="Gene3D" id="2.60.120.10">
    <property type="entry name" value="Jelly Rolls"/>
    <property type="match status" value="1"/>
</dbReference>
<protein>
    <submittedName>
        <fullName evidence="4">Transcriptional regulator, XRE family with cupin sensor</fullName>
    </submittedName>
</protein>
<dbReference type="PROSITE" id="PS50943">
    <property type="entry name" value="HTH_CROC1"/>
    <property type="match status" value="1"/>
</dbReference>
<feature type="domain" description="HTH cro/C1-type" evidence="3">
    <location>
        <begin position="26"/>
        <end position="80"/>
    </location>
</feature>
<dbReference type="InterPro" id="IPR014710">
    <property type="entry name" value="RmlC-like_jellyroll"/>
</dbReference>
<dbReference type="Pfam" id="PF07883">
    <property type="entry name" value="Cupin_2"/>
    <property type="match status" value="1"/>
</dbReference>
<dbReference type="Gene3D" id="1.10.260.40">
    <property type="entry name" value="lambda repressor-like DNA-binding domains"/>
    <property type="match status" value="1"/>
</dbReference>
<dbReference type="InterPro" id="IPR011051">
    <property type="entry name" value="RmlC_Cupin_sf"/>
</dbReference>
<evidence type="ECO:0000256" key="1">
    <source>
        <dbReference type="ARBA" id="ARBA00023125"/>
    </source>
</evidence>
<dbReference type="GO" id="GO:0003700">
    <property type="term" value="F:DNA-binding transcription factor activity"/>
    <property type="evidence" value="ECO:0007669"/>
    <property type="project" value="TreeGrafter"/>
</dbReference>
<reference evidence="5" key="1">
    <citation type="submission" date="2016-10" db="EMBL/GenBank/DDBJ databases">
        <authorList>
            <person name="Varghese N."/>
            <person name="Submissions S."/>
        </authorList>
    </citation>
    <scope>NUCLEOTIDE SEQUENCE [LARGE SCALE GENOMIC DNA]</scope>
    <source>
        <strain evidence="5">LMG 2223</strain>
    </source>
</reference>
<dbReference type="EMBL" id="LT629802">
    <property type="protein sequence ID" value="SDU95217.1"/>
    <property type="molecule type" value="Genomic_DNA"/>
</dbReference>
<dbReference type="CDD" id="cd02209">
    <property type="entry name" value="cupin_XRE_C"/>
    <property type="match status" value="1"/>
</dbReference>
<dbReference type="PANTHER" id="PTHR46797">
    <property type="entry name" value="HTH-TYPE TRANSCRIPTIONAL REGULATOR"/>
    <property type="match status" value="1"/>
</dbReference>
<proteinExistence type="predicted"/>
<dbReference type="SUPFAM" id="SSF47413">
    <property type="entry name" value="lambda repressor-like DNA-binding domains"/>
    <property type="match status" value="1"/>
</dbReference>
<feature type="region of interest" description="Disordered" evidence="2">
    <location>
        <begin position="1"/>
        <end position="23"/>
    </location>
</feature>
<dbReference type="SUPFAM" id="SSF51182">
    <property type="entry name" value="RmlC-like cupins"/>
    <property type="match status" value="1"/>
</dbReference>
<dbReference type="SMART" id="SM00530">
    <property type="entry name" value="HTH_XRE"/>
    <property type="match status" value="1"/>
</dbReference>